<proteinExistence type="predicted"/>
<name>A0A6G1HS06_9PEZI</name>
<protein>
    <recommendedName>
        <fullName evidence="3">NAD(P)-binding domain-containing protein</fullName>
    </recommendedName>
</protein>
<evidence type="ECO:0008006" key="3">
    <source>
        <dbReference type="Google" id="ProtNLM"/>
    </source>
</evidence>
<reference evidence="1" key="1">
    <citation type="journal article" date="2020" name="Stud. Mycol.">
        <title>101 Dothideomycetes genomes: a test case for predicting lifestyles and emergence of pathogens.</title>
        <authorList>
            <person name="Haridas S."/>
            <person name="Albert R."/>
            <person name="Binder M."/>
            <person name="Bloem J."/>
            <person name="Labutti K."/>
            <person name="Salamov A."/>
            <person name="Andreopoulos B."/>
            <person name="Baker S."/>
            <person name="Barry K."/>
            <person name="Bills G."/>
            <person name="Bluhm B."/>
            <person name="Cannon C."/>
            <person name="Castanera R."/>
            <person name="Culley D."/>
            <person name="Daum C."/>
            <person name="Ezra D."/>
            <person name="Gonzalez J."/>
            <person name="Henrissat B."/>
            <person name="Kuo A."/>
            <person name="Liang C."/>
            <person name="Lipzen A."/>
            <person name="Lutzoni F."/>
            <person name="Magnuson J."/>
            <person name="Mondo S."/>
            <person name="Nolan M."/>
            <person name="Ohm R."/>
            <person name="Pangilinan J."/>
            <person name="Park H.-J."/>
            <person name="Ramirez L."/>
            <person name="Alfaro M."/>
            <person name="Sun H."/>
            <person name="Tritt A."/>
            <person name="Yoshinaga Y."/>
            <person name="Zwiers L.-H."/>
            <person name="Turgeon B."/>
            <person name="Goodwin S."/>
            <person name="Spatafora J."/>
            <person name="Crous P."/>
            <person name="Grigoriev I."/>
        </authorList>
    </citation>
    <scope>NUCLEOTIDE SEQUENCE</scope>
    <source>
        <strain evidence="1">CBS 262.69</strain>
    </source>
</reference>
<dbReference type="InterPro" id="IPR036291">
    <property type="entry name" value="NAD(P)-bd_dom_sf"/>
</dbReference>
<evidence type="ECO:0000313" key="1">
    <source>
        <dbReference type="EMBL" id="KAF2398691.1"/>
    </source>
</evidence>
<keyword evidence="2" id="KW-1185">Reference proteome</keyword>
<dbReference type="EMBL" id="ML996699">
    <property type="protein sequence ID" value="KAF2398691.1"/>
    <property type="molecule type" value="Genomic_DNA"/>
</dbReference>
<dbReference type="AlphaFoldDB" id="A0A6G1HS06"/>
<dbReference type="Proteomes" id="UP000799640">
    <property type="component" value="Unassembled WGS sequence"/>
</dbReference>
<dbReference type="OrthoDB" id="3535423at2759"/>
<evidence type="ECO:0000313" key="2">
    <source>
        <dbReference type="Proteomes" id="UP000799640"/>
    </source>
</evidence>
<accession>A0A6G1HS06</accession>
<dbReference type="Gene3D" id="3.40.50.720">
    <property type="entry name" value="NAD(P)-binding Rossmann-like Domain"/>
    <property type="match status" value="1"/>
</dbReference>
<organism evidence="1 2">
    <name type="scientific">Trichodelitschia bisporula</name>
    <dbReference type="NCBI Taxonomy" id="703511"/>
    <lineage>
        <taxon>Eukaryota</taxon>
        <taxon>Fungi</taxon>
        <taxon>Dikarya</taxon>
        <taxon>Ascomycota</taxon>
        <taxon>Pezizomycotina</taxon>
        <taxon>Dothideomycetes</taxon>
        <taxon>Dothideomycetes incertae sedis</taxon>
        <taxon>Phaeotrichales</taxon>
        <taxon>Phaeotrichaceae</taxon>
        <taxon>Trichodelitschia</taxon>
    </lineage>
</organism>
<dbReference type="SUPFAM" id="SSF51735">
    <property type="entry name" value="NAD(P)-binding Rossmann-fold domains"/>
    <property type="match status" value="1"/>
</dbReference>
<gene>
    <name evidence="1" type="ORF">EJ06DRAFT_550071</name>
</gene>
<sequence length="239" mass="26117">MKAIIAGVTGLVGGAMLKQCINHPELASSEKVQVVIRHDFSQYLDELMEKLAGAEACLWYASRLCGSAVSPVGQCLRSIGGTVRMLGGDVAYSHKVNVDFALAAARAFASKLTPLTPNKRFRFVYCSGLMAQRNVEKPMWTTPDSRRQKGLAENGLMELAKQFAGFEPHVAQPGKILPENAGLLQSTTQWLLPALSINVVEVPACMVDLAWVGSDTFVRNATLAEQGRKLLTEWQRQEK</sequence>